<organism evidence="1">
    <name type="scientific">Anguilla anguilla</name>
    <name type="common">European freshwater eel</name>
    <name type="synonym">Muraena anguilla</name>
    <dbReference type="NCBI Taxonomy" id="7936"/>
    <lineage>
        <taxon>Eukaryota</taxon>
        <taxon>Metazoa</taxon>
        <taxon>Chordata</taxon>
        <taxon>Craniata</taxon>
        <taxon>Vertebrata</taxon>
        <taxon>Euteleostomi</taxon>
        <taxon>Actinopterygii</taxon>
        <taxon>Neopterygii</taxon>
        <taxon>Teleostei</taxon>
        <taxon>Anguilliformes</taxon>
        <taxon>Anguillidae</taxon>
        <taxon>Anguilla</taxon>
    </lineage>
</organism>
<proteinExistence type="predicted"/>
<reference evidence="1" key="2">
    <citation type="journal article" date="2015" name="Fish Shellfish Immunol.">
        <title>Early steps in the European eel (Anguilla anguilla)-Vibrio vulnificus interaction in the gills: Role of the RtxA13 toxin.</title>
        <authorList>
            <person name="Callol A."/>
            <person name="Pajuelo D."/>
            <person name="Ebbesson L."/>
            <person name="Teles M."/>
            <person name="MacKenzie S."/>
            <person name="Amaro C."/>
        </authorList>
    </citation>
    <scope>NUCLEOTIDE SEQUENCE</scope>
</reference>
<dbReference type="EMBL" id="GBXM01017903">
    <property type="protein sequence ID" value="JAH90674.1"/>
    <property type="molecule type" value="Transcribed_RNA"/>
</dbReference>
<reference evidence="1" key="1">
    <citation type="submission" date="2014-11" db="EMBL/GenBank/DDBJ databases">
        <authorList>
            <person name="Amaro Gonzalez C."/>
        </authorList>
    </citation>
    <scope>NUCLEOTIDE SEQUENCE</scope>
</reference>
<sequence>MSCLPLIGFGCHLQECGTPGKQADLGPKSICATYKKDIISKKFPEQEQLPQAMGGK</sequence>
<accession>A0A0E9WJT4</accession>
<name>A0A0E9WJT4_ANGAN</name>
<evidence type="ECO:0000313" key="1">
    <source>
        <dbReference type="EMBL" id="JAH90674.1"/>
    </source>
</evidence>
<dbReference type="AlphaFoldDB" id="A0A0E9WJT4"/>
<protein>
    <submittedName>
        <fullName evidence="1">Uncharacterized protein</fullName>
    </submittedName>
</protein>